<proteinExistence type="predicted"/>
<dbReference type="Pfam" id="PF00005">
    <property type="entry name" value="ABC_tran"/>
    <property type="match status" value="1"/>
</dbReference>
<dbReference type="GO" id="GO:0005524">
    <property type="term" value="F:ATP binding"/>
    <property type="evidence" value="ECO:0007669"/>
    <property type="project" value="UniProtKB-KW"/>
</dbReference>
<dbReference type="KEGG" id="nneo:PQG83_02850"/>
<dbReference type="PANTHER" id="PTHR43423">
    <property type="entry name" value="ABC TRANSPORTER I FAMILY MEMBER 17"/>
    <property type="match status" value="1"/>
</dbReference>
<dbReference type="InterPro" id="IPR017871">
    <property type="entry name" value="ABC_transporter-like_CS"/>
</dbReference>
<dbReference type="SUPFAM" id="SSF52540">
    <property type="entry name" value="P-loop containing nucleoside triphosphate hydrolases"/>
    <property type="match status" value="1"/>
</dbReference>
<dbReference type="GO" id="GO:0005315">
    <property type="term" value="F:phosphate transmembrane transporter activity"/>
    <property type="evidence" value="ECO:0007669"/>
    <property type="project" value="InterPro"/>
</dbReference>
<dbReference type="InterPro" id="IPR005670">
    <property type="entry name" value="PstB-like"/>
</dbReference>
<dbReference type="RefSeq" id="WP_312746594.1">
    <property type="nucleotide sequence ID" value="NZ_CP116968.1"/>
</dbReference>
<dbReference type="GO" id="GO:0035435">
    <property type="term" value="P:phosphate ion transmembrane transport"/>
    <property type="evidence" value="ECO:0007669"/>
    <property type="project" value="InterPro"/>
</dbReference>
<evidence type="ECO:0000256" key="3">
    <source>
        <dbReference type="ARBA" id="ARBA00022741"/>
    </source>
</evidence>
<keyword evidence="3" id="KW-0547">Nucleotide-binding</keyword>
<keyword evidence="4 6" id="KW-0067">ATP-binding</keyword>
<dbReference type="GO" id="GO:0016020">
    <property type="term" value="C:membrane"/>
    <property type="evidence" value="ECO:0007669"/>
    <property type="project" value="InterPro"/>
</dbReference>
<dbReference type="GO" id="GO:0016887">
    <property type="term" value="F:ATP hydrolysis activity"/>
    <property type="evidence" value="ECO:0007669"/>
    <property type="project" value="InterPro"/>
</dbReference>
<evidence type="ECO:0000259" key="5">
    <source>
        <dbReference type="PROSITE" id="PS50893"/>
    </source>
</evidence>
<sequence length="289" mass="31829">MDGRQSTSRIIPDPDEWSGWRAWLPYPSTEPCCDPVPHIRANNLSIAYQGHQVLQNVTLEIHRGCITALVGPSGCGKTSFLTSLNRLTDLIPGCRVSGNLHMQELDVLAPTTDVLQLRRTVGMIFQKPTVFPFSIRKNLELPLREHGTYDRMLLASAMEKVLQQVGLWDEVKDRLDHPAQALSGGQQQRLCLARALVLAPDVILLDEPCSALDPLSSGIVEDLIVALRGHVTVIIVTHNLAQARRIADHIAFFWSCDGVGTLIEYDTAQAIFETPAHELTAAYISGARG</sequence>
<dbReference type="EMBL" id="CP116968">
    <property type="protein sequence ID" value="WNM62703.1"/>
    <property type="molecule type" value="Genomic_DNA"/>
</dbReference>
<dbReference type="PANTHER" id="PTHR43423:SF1">
    <property type="entry name" value="ABC TRANSPORTER I FAMILY MEMBER 17"/>
    <property type="match status" value="1"/>
</dbReference>
<keyword evidence="1" id="KW-0813">Transport</keyword>
<dbReference type="InterPro" id="IPR003593">
    <property type="entry name" value="AAA+_ATPase"/>
</dbReference>
<dbReference type="AlphaFoldDB" id="A0AA96GNZ7"/>
<dbReference type="SMART" id="SM00382">
    <property type="entry name" value="AAA"/>
    <property type="match status" value="1"/>
</dbReference>
<evidence type="ECO:0000256" key="4">
    <source>
        <dbReference type="ARBA" id="ARBA00022840"/>
    </source>
</evidence>
<evidence type="ECO:0000313" key="6">
    <source>
        <dbReference type="EMBL" id="WNM62703.1"/>
    </source>
</evidence>
<name>A0AA96GNZ7_9BACT</name>
<organism evidence="6 7">
    <name type="scientific">Candidatus Nitrospira neomarina</name>
    <dbReference type="NCBI Taxonomy" id="3020899"/>
    <lineage>
        <taxon>Bacteria</taxon>
        <taxon>Pseudomonadati</taxon>
        <taxon>Nitrospirota</taxon>
        <taxon>Nitrospiria</taxon>
        <taxon>Nitrospirales</taxon>
        <taxon>Nitrospiraceae</taxon>
        <taxon>Nitrospira</taxon>
    </lineage>
</organism>
<keyword evidence="7" id="KW-1185">Reference proteome</keyword>
<evidence type="ECO:0000256" key="2">
    <source>
        <dbReference type="ARBA" id="ARBA00022592"/>
    </source>
</evidence>
<dbReference type="CDD" id="cd03260">
    <property type="entry name" value="ABC_PstB_phosphate_transporter"/>
    <property type="match status" value="1"/>
</dbReference>
<dbReference type="PROSITE" id="PS50893">
    <property type="entry name" value="ABC_TRANSPORTER_2"/>
    <property type="match status" value="1"/>
</dbReference>
<evidence type="ECO:0000256" key="1">
    <source>
        <dbReference type="ARBA" id="ARBA00022448"/>
    </source>
</evidence>
<gene>
    <name evidence="6" type="ORF">PQG83_02850</name>
</gene>
<keyword evidence="2" id="KW-0592">Phosphate transport</keyword>
<accession>A0AA96GNZ7</accession>
<reference evidence="6 7" key="1">
    <citation type="submission" date="2023-01" db="EMBL/GenBank/DDBJ databases">
        <title>Cultivation and genomic characterization of new, ubiquitous marine nitrite-oxidizing bacteria from the Nitrospirales.</title>
        <authorList>
            <person name="Mueller A.J."/>
            <person name="Daebeler A."/>
            <person name="Herbold C.W."/>
            <person name="Kirkegaard R.H."/>
            <person name="Daims H."/>
        </authorList>
    </citation>
    <scope>NUCLEOTIDE SEQUENCE [LARGE SCALE GENOMIC DNA]</scope>
    <source>
        <strain evidence="6 7">DK</strain>
    </source>
</reference>
<dbReference type="Proteomes" id="UP001302494">
    <property type="component" value="Chromosome"/>
</dbReference>
<evidence type="ECO:0000313" key="7">
    <source>
        <dbReference type="Proteomes" id="UP001302494"/>
    </source>
</evidence>
<protein>
    <submittedName>
        <fullName evidence="6">Phosphate ABC transporter ATP-binding protein</fullName>
    </submittedName>
</protein>
<dbReference type="PROSITE" id="PS00211">
    <property type="entry name" value="ABC_TRANSPORTER_1"/>
    <property type="match status" value="1"/>
</dbReference>
<feature type="domain" description="ABC transporter" evidence="5">
    <location>
        <begin position="39"/>
        <end position="284"/>
    </location>
</feature>
<dbReference type="Gene3D" id="3.40.50.300">
    <property type="entry name" value="P-loop containing nucleotide triphosphate hydrolases"/>
    <property type="match status" value="1"/>
</dbReference>
<dbReference type="InterPro" id="IPR003439">
    <property type="entry name" value="ABC_transporter-like_ATP-bd"/>
</dbReference>
<dbReference type="InterPro" id="IPR027417">
    <property type="entry name" value="P-loop_NTPase"/>
</dbReference>